<accession>A0A0R1GVW7</accession>
<evidence type="ECO:0000313" key="5">
    <source>
        <dbReference type="Proteomes" id="UP000050909"/>
    </source>
</evidence>
<comment type="similarity">
    <text evidence="1">Belongs to the DnaB/DnaD family.</text>
</comment>
<dbReference type="Pfam" id="PF21984">
    <property type="entry name" value="DnaD_N"/>
    <property type="match status" value="1"/>
</dbReference>
<dbReference type="InterPro" id="IPR053843">
    <property type="entry name" value="DnaD_N"/>
</dbReference>
<dbReference type="InterPro" id="IPR006343">
    <property type="entry name" value="DnaB/C_C"/>
</dbReference>
<dbReference type="InterPro" id="IPR036388">
    <property type="entry name" value="WH-like_DNA-bd_sf"/>
</dbReference>
<protein>
    <submittedName>
        <fullName evidence="4">DNA replication protein DnaD</fullName>
    </submittedName>
</protein>
<name>A0A0R1GVW7_9LACO</name>
<dbReference type="AlphaFoldDB" id="A0A0R1GVW7"/>
<dbReference type="NCBIfam" id="TIGR01446">
    <property type="entry name" value="DnaD_dom"/>
    <property type="match status" value="1"/>
</dbReference>
<dbReference type="Gene3D" id="1.10.10.630">
    <property type="entry name" value="DnaD domain-like"/>
    <property type="match status" value="1"/>
</dbReference>
<dbReference type="EMBL" id="AZCV01000001">
    <property type="protein sequence ID" value="KRK38509.1"/>
    <property type="molecule type" value="Genomic_DNA"/>
</dbReference>
<dbReference type="InterPro" id="IPR053162">
    <property type="entry name" value="DnaD"/>
</dbReference>
<comment type="caution">
    <text evidence="4">The sequence shown here is derived from an EMBL/GenBank/DDBJ whole genome shotgun (WGS) entry which is preliminary data.</text>
</comment>
<dbReference type="PANTHER" id="PTHR37293">
    <property type="entry name" value="PHAGE REPLICATION PROTEIN-RELATED"/>
    <property type="match status" value="1"/>
</dbReference>
<dbReference type="PATRIC" id="fig|1423722.3.peg.199"/>
<feature type="domain" description="DnaD N-terminal" evidence="3">
    <location>
        <begin position="24"/>
        <end position="121"/>
    </location>
</feature>
<evidence type="ECO:0000259" key="3">
    <source>
        <dbReference type="Pfam" id="PF21984"/>
    </source>
</evidence>
<gene>
    <name evidence="4" type="ORF">FC62_GL000195</name>
</gene>
<feature type="domain" description="DnaB/C C-terminal" evidence="2">
    <location>
        <begin position="147"/>
        <end position="218"/>
    </location>
</feature>
<reference evidence="4 5" key="1">
    <citation type="journal article" date="2015" name="Genome Announc.">
        <title>Expanding the biotechnology potential of lactobacilli through comparative genomics of 213 strains and associated genera.</title>
        <authorList>
            <person name="Sun Z."/>
            <person name="Harris H.M."/>
            <person name="McCann A."/>
            <person name="Guo C."/>
            <person name="Argimon S."/>
            <person name="Zhang W."/>
            <person name="Yang X."/>
            <person name="Jeffery I.B."/>
            <person name="Cooney J.C."/>
            <person name="Kagawa T.F."/>
            <person name="Liu W."/>
            <person name="Song Y."/>
            <person name="Salvetti E."/>
            <person name="Wrobel A."/>
            <person name="Rasinkangas P."/>
            <person name="Parkhill J."/>
            <person name="Rea M.C."/>
            <person name="O'Sullivan O."/>
            <person name="Ritari J."/>
            <person name="Douillard F.P."/>
            <person name="Paul Ross R."/>
            <person name="Yang R."/>
            <person name="Briner A.E."/>
            <person name="Felis G.E."/>
            <person name="de Vos W.M."/>
            <person name="Barrangou R."/>
            <person name="Klaenhammer T.R."/>
            <person name="Caufield P.W."/>
            <person name="Cui Y."/>
            <person name="Zhang H."/>
            <person name="O'Toole P.W."/>
        </authorList>
    </citation>
    <scope>NUCLEOTIDE SEQUENCE [LARGE SCALE GENOMIC DNA]</scope>
    <source>
        <strain evidence="4 5">DSM 20534</strain>
    </source>
</reference>
<dbReference type="Gene3D" id="1.10.10.10">
    <property type="entry name" value="Winged helix-like DNA-binding domain superfamily/Winged helix DNA-binding domain"/>
    <property type="match status" value="1"/>
</dbReference>
<dbReference type="PANTHER" id="PTHR37293:SF6">
    <property type="entry name" value="DNA REPLICATION PROTEIN DNAD"/>
    <property type="match status" value="1"/>
</dbReference>
<organism evidence="4 5">
    <name type="scientific">Amylolactobacillus amylotrophicus DSM 20534</name>
    <dbReference type="NCBI Taxonomy" id="1423722"/>
    <lineage>
        <taxon>Bacteria</taxon>
        <taxon>Bacillati</taxon>
        <taxon>Bacillota</taxon>
        <taxon>Bacilli</taxon>
        <taxon>Lactobacillales</taxon>
        <taxon>Lactobacillaceae</taxon>
        <taxon>Amylolactobacillus</taxon>
    </lineage>
</organism>
<dbReference type="SUPFAM" id="SSF158499">
    <property type="entry name" value="DnaD domain-like"/>
    <property type="match status" value="1"/>
</dbReference>
<proteinExistence type="inferred from homology"/>
<sequence length="221" mass="25563">MDVSNMTQKNDSFLQYREQGFTTVSNALLANYNNLKLSNQQLILILQLERYAQRNEFFPANELLASQTNFSVSEVGLILQSLIDQGFLVIEQGNDASGRINDAYTLAPLYVKLTEFLDQNVDVHSQTREAASPVAQPQESKLDQTIRQFEIEFGRMISPIERQMIQSWFTVDHYDAGVIQLALREAVLAQVYNFKYVDRILLNWQRMNLKTTLQVERYLQQ</sequence>
<dbReference type="Proteomes" id="UP000050909">
    <property type="component" value="Unassembled WGS sequence"/>
</dbReference>
<keyword evidence="5" id="KW-1185">Reference proteome</keyword>
<evidence type="ECO:0000313" key="4">
    <source>
        <dbReference type="EMBL" id="KRK38509.1"/>
    </source>
</evidence>
<dbReference type="Pfam" id="PF07261">
    <property type="entry name" value="DnaB_2"/>
    <property type="match status" value="1"/>
</dbReference>
<evidence type="ECO:0000256" key="1">
    <source>
        <dbReference type="ARBA" id="ARBA00093462"/>
    </source>
</evidence>
<evidence type="ECO:0000259" key="2">
    <source>
        <dbReference type="Pfam" id="PF07261"/>
    </source>
</evidence>
<dbReference type="InterPro" id="IPR034829">
    <property type="entry name" value="DnaD-like_sf"/>
</dbReference>